<sequence>MERKLAAILATDVVGFAGLVSRDESGTLAKLVRQEREIIRMQVEANRGRVFKSTGDGFLAEFSSVIEAVNCAIGIQKASALEARQSNTDNALILRIGVSLGDVVVHGADILGDGVNIAARLEAMAEPGGIAVSGEVMAQIIGKVDIPLADCGYKTLKSTDTSVHVYMTQSKHGEEGGFLDFDKDELAKTLVTGGCICGAVRYEVNAPAISTGYCHCSCCRKFSGSAVNAWTAFPVSAVRFLAEEPVYFATTPIAKRGFCAKCGASLTYQLVQPRETAYLVMHTSSLDNPENFAPSVHSGIESKMPWFDILDDLPRTRSADSKVLLEAWSSVGLPDPETWGPLAKPPEVF</sequence>
<dbReference type="GO" id="GO:0035556">
    <property type="term" value="P:intracellular signal transduction"/>
    <property type="evidence" value="ECO:0007669"/>
    <property type="project" value="InterPro"/>
</dbReference>
<dbReference type="Gene3D" id="3.90.1590.10">
    <property type="entry name" value="glutathione-dependent formaldehyde- activating enzyme (gfa)"/>
    <property type="match status" value="1"/>
</dbReference>
<dbReference type="InterPro" id="IPR006913">
    <property type="entry name" value="CENP-V/GFA"/>
</dbReference>
<evidence type="ECO:0000256" key="3">
    <source>
        <dbReference type="ARBA" id="ARBA00022833"/>
    </source>
</evidence>
<evidence type="ECO:0008006" key="9">
    <source>
        <dbReference type="Google" id="ProtNLM"/>
    </source>
</evidence>
<dbReference type="GO" id="GO:0004016">
    <property type="term" value="F:adenylate cyclase activity"/>
    <property type="evidence" value="ECO:0007669"/>
    <property type="project" value="UniProtKB-ARBA"/>
</dbReference>
<dbReference type="Proteomes" id="UP000050786">
    <property type="component" value="Unassembled WGS sequence"/>
</dbReference>
<dbReference type="RefSeq" id="WP_058272962.1">
    <property type="nucleotide sequence ID" value="NZ_CYPS01000032.1"/>
</dbReference>
<dbReference type="SUPFAM" id="SSF51316">
    <property type="entry name" value="Mss4-like"/>
    <property type="match status" value="1"/>
</dbReference>
<dbReference type="GO" id="GO:0016846">
    <property type="term" value="F:carbon-sulfur lyase activity"/>
    <property type="evidence" value="ECO:0007669"/>
    <property type="project" value="InterPro"/>
</dbReference>
<dbReference type="GO" id="GO:0009190">
    <property type="term" value="P:cyclic nucleotide biosynthetic process"/>
    <property type="evidence" value="ECO:0007669"/>
    <property type="project" value="InterPro"/>
</dbReference>
<dbReference type="SUPFAM" id="SSF55073">
    <property type="entry name" value="Nucleotide cyclase"/>
    <property type="match status" value="1"/>
</dbReference>
<evidence type="ECO:0000256" key="1">
    <source>
        <dbReference type="ARBA" id="ARBA00005495"/>
    </source>
</evidence>
<evidence type="ECO:0000259" key="5">
    <source>
        <dbReference type="PROSITE" id="PS50125"/>
    </source>
</evidence>
<dbReference type="AlphaFoldDB" id="A0A0P1E5Q3"/>
<evidence type="ECO:0000256" key="2">
    <source>
        <dbReference type="ARBA" id="ARBA00022723"/>
    </source>
</evidence>
<dbReference type="CDD" id="cd07302">
    <property type="entry name" value="CHD"/>
    <property type="match status" value="1"/>
</dbReference>
<dbReference type="Gene3D" id="3.30.70.1230">
    <property type="entry name" value="Nucleotide cyclase"/>
    <property type="match status" value="1"/>
</dbReference>
<evidence type="ECO:0000313" key="8">
    <source>
        <dbReference type="Proteomes" id="UP000050786"/>
    </source>
</evidence>
<dbReference type="InterPro" id="IPR011057">
    <property type="entry name" value="Mss4-like_sf"/>
</dbReference>
<keyword evidence="2" id="KW-0479">Metal-binding</keyword>
<name>A0A0P1E5Q3_9RHOB</name>
<proteinExistence type="inferred from homology"/>
<gene>
    <name evidence="7" type="ORF">RUM4293_01799</name>
</gene>
<comment type="similarity">
    <text evidence="1">Belongs to the Gfa family.</text>
</comment>
<protein>
    <recommendedName>
        <fullName evidence="9">S-(Hydroxymethyl)glutathione synthase</fullName>
    </recommendedName>
</protein>
<dbReference type="PANTHER" id="PTHR33337">
    <property type="entry name" value="GFA DOMAIN-CONTAINING PROTEIN"/>
    <property type="match status" value="1"/>
</dbReference>
<dbReference type="InterPro" id="IPR001054">
    <property type="entry name" value="A/G_cyclase"/>
</dbReference>
<dbReference type="PANTHER" id="PTHR33337:SF40">
    <property type="entry name" value="CENP-V_GFA DOMAIN-CONTAINING PROTEIN-RELATED"/>
    <property type="match status" value="1"/>
</dbReference>
<dbReference type="PROSITE" id="PS51891">
    <property type="entry name" value="CENP_V_GFA"/>
    <property type="match status" value="1"/>
</dbReference>
<reference evidence="8" key="1">
    <citation type="submission" date="2015-09" db="EMBL/GenBank/DDBJ databases">
        <authorList>
            <person name="Rodrigo-Torres L."/>
            <person name="Arahal D.R."/>
        </authorList>
    </citation>
    <scope>NUCLEOTIDE SEQUENCE [LARGE SCALE GENOMIC DNA]</scope>
    <source>
        <strain evidence="8">CECT 4293</strain>
    </source>
</reference>
<dbReference type="PROSITE" id="PS50125">
    <property type="entry name" value="GUANYLATE_CYCLASE_2"/>
    <property type="match status" value="1"/>
</dbReference>
<dbReference type="Pfam" id="PF04828">
    <property type="entry name" value="GFA"/>
    <property type="match status" value="1"/>
</dbReference>
<keyword evidence="4" id="KW-0456">Lyase</keyword>
<evidence type="ECO:0000259" key="6">
    <source>
        <dbReference type="PROSITE" id="PS51891"/>
    </source>
</evidence>
<feature type="domain" description="CENP-V/GFA" evidence="6">
    <location>
        <begin position="191"/>
        <end position="308"/>
    </location>
</feature>
<dbReference type="GO" id="GO:0046872">
    <property type="term" value="F:metal ion binding"/>
    <property type="evidence" value="ECO:0007669"/>
    <property type="project" value="UniProtKB-KW"/>
</dbReference>
<dbReference type="Pfam" id="PF00211">
    <property type="entry name" value="Guanylate_cyc"/>
    <property type="match status" value="1"/>
</dbReference>
<keyword evidence="3" id="KW-0862">Zinc</keyword>
<dbReference type="InterPro" id="IPR029787">
    <property type="entry name" value="Nucleotide_cyclase"/>
</dbReference>
<evidence type="ECO:0000256" key="4">
    <source>
        <dbReference type="ARBA" id="ARBA00023239"/>
    </source>
</evidence>
<organism evidence="7 8">
    <name type="scientific">Ruegeria atlantica</name>
    <dbReference type="NCBI Taxonomy" id="81569"/>
    <lineage>
        <taxon>Bacteria</taxon>
        <taxon>Pseudomonadati</taxon>
        <taxon>Pseudomonadota</taxon>
        <taxon>Alphaproteobacteria</taxon>
        <taxon>Rhodobacterales</taxon>
        <taxon>Roseobacteraceae</taxon>
        <taxon>Ruegeria</taxon>
    </lineage>
</organism>
<feature type="domain" description="Guanylate cyclase" evidence="5">
    <location>
        <begin position="7"/>
        <end position="122"/>
    </location>
</feature>
<accession>A0A0P1E5Q3</accession>
<dbReference type="EMBL" id="CYPS01000032">
    <property type="protein sequence ID" value="CUH42910.1"/>
    <property type="molecule type" value="Genomic_DNA"/>
</dbReference>
<keyword evidence="8" id="KW-1185">Reference proteome</keyword>
<evidence type="ECO:0000313" key="7">
    <source>
        <dbReference type="EMBL" id="CUH42910.1"/>
    </source>
</evidence>